<keyword evidence="1" id="KW-0472">Membrane</keyword>
<evidence type="ECO:0000313" key="3">
    <source>
        <dbReference type="Proteomes" id="UP000007800"/>
    </source>
</evidence>
<dbReference type="RefSeq" id="XP_002774125.1">
    <property type="nucleotide sequence ID" value="XM_002774079.1"/>
</dbReference>
<organism evidence="3">
    <name type="scientific">Perkinsus marinus (strain ATCC 50983 / TXsc)</name>
    <dbReference type="NCBI Taxonomy" id="423536"/>
    <lineage>
        <taxon>Eukaryota</taxon>
        <taxon>Sar</taxon>
        <taxon>Alveolata</taxon>
        <taxon>Perkinsozoa</taxon>
        <taxon>Perkinsea</taxon>
        <taxon>Perkinsida</taxon>
        <taxon>Perkinsidae</taxon>
        <taxon>Perkinsus</taxon>
    </lineage>
</organism>
<dbReference type="GeneID" id="9064781"/>
<dbReference type="Proteomes" id="UP000007800">
    <property type="component" value="Unassembled WGS sequence"/>
</dbReference>
<accession>C5LBF2</accession>
<evidence type="ECO:0000313" key="2">
    <source>
        <dbReference type="EMBL" id="EER05941.1"/>
    </source>
</evidence>
<feature type="transmembrane region" description="Helical" evidence="1">
    <location>
        <begin position="113"/>
        <end position="132"/>
    </location>
</feature>
<reference evidence="2 3" key="1">
    <citation type="submission" date="2008-07" db="EMBL/GenBank/DDBJ databases">
        <authorList>
            <person name="El-Sayed N."/>
            <person name="Caler E."/>
            <person name="Inman J."/>
            <person name="Amedeo P."/>
            <person name="Hass B."/>
            <person name="Wortman J."/>
        </authorList>
    </citation>
    <scope>NUCLEOTIDE SEQUENCE [LARGE SCALE GENOMIC DNA]</scope>
    <source>
        <strain evidence="3">ATCC 50983 / TXsc</strain>
    </source>
</reference>
<dbReference type="EMBL" id="GG680915">
    <property type="protein sequence ID" value="EER05941.1"/>
    <property type="molecule type" value="Genomic_DNA"/>
</dbReference>
<keyword evidence="1" id="KW-1133">Transmembrane helix</keyword>
<keyword evidence="1" id="KW-0812">Transmembrane</keyword>
<keyword evidence="3" id="KW-1185">Reference proteome</keyword>
<dbReference type="InParanoid" id="C5LBF2"/>
<name>C5LBF2_PERM5</name>
<sequence>MSMHNFSASHSDPFMAALIALSTSGNALSFVLKEKVFRAFVAWQTSAARAPLLADQRYSGYICVNLLYNAALLFLVQRGSALLAFVSLKAVTPASAILFSIDWPVLGPSTVTWLDWVEVVLVTVGIVAFRAGNLRKEEYIRQGQKKICMA</sequence>
<gene>
    <name evidence="2" type="ORF">Pmar_PMAR028352</name>
</gene>
<protein>
    <submittedName>
        <fullName evidence="2">Uncharacterized protein</fullName>
    </submittedName>
</protein>
<evidence type="ECO:0000256" key="1">
    <source>
        <dbReference type="SAM" id="Phobius"/>
    </source>
</evidence>
<proteinExistence type="predicted"/>
<dbReference type="OrthoDB" id="416555at2759"/>
<dbReference type="AlphaFoldDB" id="C5LBF2"/>